<accession>Q4CS18</accession>
<name>Q4CS18_TRYCC</name>
<comment type="caution">
    <text evidence="2">The sequence shown here is derived from an EMBL/GenBank/DDBJ whole genome shotgun (WGS) entry which is preliminary data.</text>
</comment>
<dbReference type="RefSeq" id="XP_804923.1">
    <property type="nucleotide sequence ID" value="XM_799830.1"/>
</dbReference>
<keyword evidence="1" id="KW-0472">Membrane</keyword>
<dbReference type="EMBL" id="AAHK01002191">
    <property type="protein sequence ID" value="EAN83072.1"/>
    <property type="molecule type" value="Genomic_DNA"/>
</dbReference>
<reference evidence="2 3" key="1">
    <citation type="journal article" date="2005" name="Science">
        <title>The genome sequence of Trypanosoma cruzi, etiologic agent of Chagas disease.</title>
        <authorList>
            <person name="El-Sayed N.M."/>
            <person name="Myler P.J."/>
            <person name="Bartholomeu D.C."/>
            <person name="Nilsson D."/>
            <person name="Aggarwal G."/>
            <person name="Tran A.N."/>
            <person name="Ghedin E."/>
            <person name="Worthey E.A."/>
            <person name="Delcher A.L."/>
            <person name="Blandin G."/>
            <person name="Westenberger S.J."/>
            <person name="Caler E."/>
            <person name="Cerqueira G.C."/>
            <person name="Branche C."/>
            <person name="Haas B."/>
            <person name="Anupama A."/>
            <person name="Arner E."/>
            <person name="Aslund L."/>
            <person name="Attipoe P."/>
            <person name="Bontempi E."/>
            <person name="Bringaud F."/>
            <person name="Burton P."/>
            <person name="Cadag E."/>
            <person name="Campbell D.A."/>
            <person name="Carrington M."/>
            <person name="Crabtree J."/>
            <person name="Darban H."/>
            <person name="da Silveira J.F."/>
            <person name="de Jong P."/>
            <person name="Edwards K."/>
            <person name="Englund P.T."/>
            <person name="Fazelina G."/>
            <person name="Feldblyum T."/>
            <person name="Ferella M."/>
            <person name="Frasch A.C."/>
            <person name="Gull K."/>
            <person name="Horn D."/>
            <person name="Hou L."/>
            <person name="Huang Y."/>
            <person name="Kindlund E."/>
            <person name="Klingbeil M."/>
            <person name="Kluge S."/>
            <person name="Koo H."/>
            <person name="Lacerda D."/>
            <person name="Levin M.J."/>
            <person name="Lorenzi H."/>
            <person name="Louie T."/>
            <person name="Machado C.R."/>
            <person name="McCulloch R."/>
            <person name="McKenna A."/>
            <person name="Mizuno Y."/>
            <person name="Mottram J.C."/>
            <person name="Nelson S."/>
            <person name="Ochaya S."/>
            <person name="Osoegawa K."/>
            <person name="Pai G."/>
            <person name="Parsons M."/>
            <person name="Pentony M."/>
            <person name="Pettersson U."/>
            <person name="Pop M."/>
            <person name="Ramirez J.L."/>
            <person name="Rinta J."/>
            <person name="Robertson L."/>
            <person name="Salzberg S.L."/>
            <person name="Sanchez D.O."/>
            <person name="Seyler A."/>
            <person name="Sharma R."/>
            <person name="Shetty J."/>
            <person name="Simpson A.J."/>
            <person name="Sisk E."/>
            <person name="Tammi M.T."/>
            <person name="Tarleton R."/>
            <person name="Teixeira S."/>
            <person name="Van Aken S."/>
            <person name="Vogt C."/>
            <person name="Ward P.N."/>
            <person name="Wickstead B."/>
            <person name="Wortman J."/>
            <person name="White O."/>
            <person name="Fraser C.M."/>
            <person name="Stuart K.D."/>
            <person name="Andersson B."/>
        </authorList>
    </citation>
    <scope>NUCLEOTIDE SEQUENCE [LARGE SCALE GENOMIC DNA]</scope>
    <source>
        <strain evidence="2 3">CL Brener</strain>
    </source>
</reference>
<proteinExistence type="predicted"/>
<protein>
    <recommendedName>
        <fullName evidence="4">Transmembrane protein</fullName>
    </recommendedName>
</protein>
<evidence type="ECO:0000256" key="1">
    <source>
        <dbReference type="SAM" id="Phobius"/>
    </source>
</evidence>
<dbReference type="AlphaFoldDB" id="Q4CS18"/>
<feature type="transmembrane region" description="Helical" evidence="1">
    <location>
        <begin position="83"/>
        <end position="105"/>
    </location>
</feature>
<evidence type="ECO:0000313" key="2">
    <source>
        <dbReference type="EMBL" id="EAN83072.1"/>
    </source>
</evidence>
<dbReference type="InParanoid" id="Q4CS18"/>
<keyword evidence="3" id="KW-1185">Reference proteome</keyword>
<dbReference type="Proteomes" id="UP000002296">
    <property type="component" value="Unassembled WGS sequence"/>
</dbReference>
<keyword evidence="1" id="KW-1133">Transmembrane helix</keyword>
<organism evidence="2 3">
    <name type="scientific">Trypanosoma cruzi (strain CL Brener)</name>
    <dbReference type="NCBI Taxonomy" id="353153"/>
    <lineage>
        <taxon>Eukaryota</taxon>
        <taxon>Discoba</taxon>
        <taxon>Euglenozoa</taxon>
        <taxon>Kinetoplastea</taxon>
        <taxon>Metakinetoplastina</taxon>
        <taxon>Trypanosomatida</taxon>
        <taxon>Trypanosomatidae</taxon>
        <taxon>Trypanosoma</taxon>
        <taxon>Schizotrypanum</taxon>
    </lineage>
</organism>
<evidence type="ECO:0008006" key="4">
    <source>
        <dbReference type="Google" id="ProtNLM"/>
    </source>
</evidence>
<dbReference type="GeneID" id="3534516"/>
<evidence type="ECO:0000313" key="3">
    <source>
        <dbReference type="Proteomes" id="UP000002296"/>
    </source>
</evidence>
<sequence length="111" mass="12569">MCVGKSQGWVGERERERGVWTEAPVRMTAAPFTIGNLFLSKRRGEYNNNSNNNNKGEAMVVVRERRGNKIHIAVCAASVANRWILVMCVYAVSFFFFCVCDFYLFNACACV</sequence>
<gene>
    <name evidence="2" type="ORF">Tc00.1047053503499.24</name>
</gene>
<dbReference type="KEGG" id="tcr:503499.24"/>
<dbReference type="PaxDb" id="353153-Q4CS18"/>
<keyword evidence="1" id="KW-0812">Transmembrane</keyword>